<name>A0AAN9PYL2_CANGL</name>
<comment type="caution">
    <text evidence="1">The sequence shown here is derived from an EMBL/GenBank/DDBJ whole genome shotgun (WGS) entry which is preliminary data.</text>
</comment>
<evidence type="ECO:0000313" key="2">
    <source>
        <dbReference type="Proteomes" id="UP001367508"/>
    </source>
</evidence>
<accession>A0AAN9PYL2</accession>
<dbReference type="EMBL" id="JAYMYQ010000009">
    <property type="protein sequence ID" value="KAK7313188.1"/>
    <property type="molecule type" value="Genomic_DNA"/>
</dbReference>
<dbReference type="AlphaFoldDB" id="A0AAN9PYL2"/>
<gene>
    <name evidence="1" type="ORF">VNO77_37681</name>
</gene>
<proteinExistence type="predicted"/>
<sequence>MFIFAWLLPREVEYHHTGSFCIGPYLREGPLITTHVPGFGTSVSKVYEKVKAILSGATTLPASEDISWLLLSYPFWMQPYMRFSFMTEATNLASNQPSHELCPNAFRPEVTGVNSFLFGWSDYVQGRRGFNGWPWSLDIQGPLYCLSWSLCLWAWYMQVGSLCGITKSPLSSAANSVAYEPRQPRSLERIGQNFSYDELQRFMEQSGSRIRQMNLQGAYFLLGSRTITRVLIYLLTCAQLREGEAREVQLLFQYSGRAWAETIVSEFLPAEERSIMTSPESSFRFRNPSPPKNAPFALKKKSPSLLHWVAYL</sequence>
<evidence type="ECO:0000313" key="1">
    <source>
        <dbReference type="EMBL" id="KAK7313188.1"/>
    </source>
</evidence>
<protein>
    <submittedName>
        <fullName evidence="1">Uncharacterized protein</fullName>
    </submittedName>
</protein>
<organism evidence="1 2">
    <name type="scientific">Canavalia gladiata</name>
    <name type="common">Sword bean</name>
    <name type="synonym">Dolichos gladiatus</name>
    <dbReference type="NCBI Taxonomy" id="3824"/>
    <lineage>
        <taxon>Eukaryota</taxon>
        <taxon>Viridiplantae</taxon>
        <taxon>Streptophyta</taxon>
        <taxon>Embryophyta</taxon>
        <taxon>Tracheophyta</taxon>
        <taxon>Spermatophyta</taxon>
        <taxon>Magnoliopsida</taxon>
        <taxon>eudicotyledons</taxon>
        <taxon>Gunneridae</taxon>
        <taxon>Pentapetalae</taxon>
        <taxon>rosids</taxon>
        <taxon>fabids</taxon>
        <taxon>Fabales</taxon>
        <taxon>Fabaceae</taxon>
        <taxon>Papilionoideae</taxon>
        <taxon>50 kb inversion clade</taxon>
        <taxon>NPAAA clade</taxon>
        <taxon>indigoferoid/millettioid clade</taxon>
        <taxon>Phaseoleae</taxon>
        <taxon>Canavalia</taxon>
    </lineage>
</organism>
<keyword evidence="2" id="KW-1185">Reference proteome</keyword>
<dbReference type="Proteomes" id="UP001367508">
    <property type="component" value="Unassembled WGS sequence"/>
</dbReference>
<reference evidence="1 2" key="1">
    <citation type="submission" date="2024-01" db="EMBL/GenBank/DDBJ databases">
        <title>The genomes of 5 underutilized Papilionoideae crops provide insights into root nodulation and disease resistanc.</title>
        <authorList>
            <person name="Jiang F."/>
        </authorList>
    </citation>
    <scope>NUCLEOTIDE SEQUENCE [LARGE SCALE GENOMIC DNA]</scope>
    <source>
        <strain evidence="1">LVBAO_FW01</strain>
        <tissue evidence="1">Leaves</tissue>
    </source>
</reference>